<name>A0A397T646_9GLOM</name>
<dbReference type="OrthoDB" id="2315953at2759"/>
<evidence type="ECO:0000313" key="3">
    <source>
        <dbReference type="EMBL" id="RIA93653.1"/>
    </source>
</evidence>
<reference evidence="3 4" key="1">
    <citation type="submission" date="2018-06" db="EMBL/GenBank/DDBJ databases">
        <title>Comparative genomics reveals the genomic features of Rhizophagus irregularis, R. cerebriforme, R. diaphanum and Gigaspora rosea, and their symbiotic lifestyle signature.</title>
        <authorList>
            <person name="Morin E."/>
            <person name="San Clemente H."/>
            <person name="Chen E.C.H."/>
            <person name="De La Providencia I."/>
            <person name="Hainaut M."/>
            <person name="Kuo A."/>
            <person name="Kohler A."/>
            <person name="Murat C."/>
            <person name="Tang N."/>
            <person name="Roy S."/>
            <person name="Loubradou J."/>
            <person name="Henrissat B."/>
            <person name="Grigoriev I.V."/>
            <person name="Corradi N."/>
            <person name="Roux C."/>
            <person name="Martin F.M."/>
        </authorList>
    </citation>
    <scope>NUCLEOTIDE SEQUENCE [LARGE SCALE GENOMIC DNA]</scope>
    <source>
        <strain evidence="3 4">DAOM 227022</strain>
    </source>
</reference>
<dbReference type="AlphaFoldDB" id="A0A397T646"/>
<comment type="caution">
    <text evidence="3">The sequence shown here is derived from an EMBL/GenBank/DDBJ whole genome shotgun (WGS) entry which is preliminary data.</text>
</comment>
<accession>A0A397T646</accession>
<dbReference type="Pfam" id="PF22693">
    <property type="entry name" value="MACPF_1"/>
    <property type="match status" value="1"/>
</dbReference>
<sequence>MSRTNKELIKGIGVNIRIFDKSYFIRLDCDENLSNIRKELEQRNQINMRILLFTTKENAIILKDEEGSMILKDILDKDNNLNLVKEDHPNLRYLIDKCKLEYGRTITSSGTIEIAKEKAFIMREEDCISNKLQAGGCVMGKFEFSSNEDKNIRAELSLTGDIDVQNFVNLGLSIGRSRNTNSKSEISSTCNFTCCNKLSLKFRGCFEPKIYDENLEEIKDSKDLIKSSEDSEQEYFEPTEKFISRIKDAIKSRNPEQFKKITKDFGQFISNDVILGGRIYFEGKENSQKSSEIITNNTAGSVKISNSKIEAKNNCEISSGIMKSSKYEWFKLIGGEQPNSLEEFDEKAWIQSLNDFENWDCTKLENPVSIFQLLPFDLRKKIFKIIGKKILYINPGEDYNYKPTSNIIELKNISPYISDIIKKTYADCSIFATVIDNDDTKNDFFNCQVLWKPNMKPRLIIHRLQNKQNSKKKEYSLKIGLMIIGYDINFNFINSDNSDFDIQFKVLKNEIKVPLSSMDWRELFDNSFAEENPIYLGIPVLKEAKLMKLVIGHHFYNCQESNKIGTYIYSYCLEEKHFVKLPDSGFTFYILIILNNPNYEISPLTNYSRYKSKTPNSTIPKYISMHSTKDKCAPIFLKQKPNDNIKIKYIDIEKEKCKVDSCICKKKLKENDLKFQFFKGLNGYY</sequence>
<dbReference type="InterPro" id="IPR054586">
    <property type="entry name" value="MACPF_1_fungal"/>
</dbReference>
<evidence type="ECO:0008006" key="5">
    <source>
        <dbReference type="Google" id="ProtNLM"/>
    </source>
</evidence>
<keyword evidence="4" id="KW-1185">Reference proteome</keyword>
<organism evidence="3 4">
    <name type="scientific">Glomus cerebriforme</name>
    <dbReference type="NCBI Taxonomy" id="658196"/>
    <lineage>
        <taxon>Eukaryota</taxon>
        <taxon>Fungi</taxon>
        <taxon>Fungi incertae sedis</taxon>
        <taxon>Mucoromycota</taxon>
        <taxon>Glomeromycotina</taxon>
        <taxon>Glomeromycetes</taxon>
        <taxon>Glomerales</taxon>
        <taxon>Glomeraceae</taxon>
        <taxon>Glomus</taxon>
    </lineage>
</organism>
<dbReference type="Pfam" id="PF24209">
    <property type="entry name" value="DUF7431"/>
    <property type="match status" value="1"/>
</dbReference>
<evidence type="ECO:0000259" key="1">
    <source>
        <dbReference type="Pfam" id="PF22693"/>
    </source>
</evidence>
<dbReference type="EMBL" id="QKYT01000099">
    <property type="protein sequence ID" value="RIA93653.1"/>
    <property type="molecule type" value="Genomic_DNA"/>
</dbReference>
<evidence type="ECO:0000259" key="2">
    <source>
        <dbReference type="Pfam" id="PF24209"/>
    </source>
</evidence>
<dbReference type="InterPro" id="IPR055854">
    <property type="entry name" value="DUF7431"/>
</dbReference>
<gene>
    <name evidence="3" type="ORF">C1645_735336</name>
</gene>
<evidence type="ECO:0000313" key="4">
    <source>
        <dbReference type="Proteomes" id="UP000265703"/>
    </source>
</evidence>
<feature type="domain" description="DUF7431" evidence="2">
    <location>
        <begin position="397"/>
        <end position="657"/>
    </location>
</feature>
<protein>
    <recommendedName>
        <fullName evidence="5">MACPF domain-containing protein</fullName>
    </recommendedName>
</protein>
<dbReference type="Proteomes" id="UP000265703">
    <property type="component" value="Unassembled WGS sequence"/>
</dbReference>
<feature type="domain" description="MACPF-like" evidence="1">
    <location>
        <begin position="325"/>
        <end position="382"/>
    </location>
</feature>
<proteinExistence type="predicted"/>